<proteinExistence type="predicted"/>
<dbReference type="AlphaFoldDB" id="A0A4Z0QZR1"/>
<dbReference type="SUPFAM" id="SSF56281">
    <property type="entry name" value="Metallo-hydrolase/oxidoreductase"/>
    <property type="match status" value="1"/>
</dbReference>
<dbReference type="Pfam" id="PF00932">
    <property type="entry name" value="LTD"/>
    <property type="match status" value="1"/>
</dbReference>
<dbReference type="InterPro" id="IPR001279">
    <property type="entry name" value="Metallo-B-lactamas"/>
</dbReference>
<dbReference type="CDD" id="cd07731">
    <property type="entry name" value="ComA-like_MBL-fold"/>
    <property type="match status" value="1"/>
</dbReference>
<accession>A0A4Z0QZR1</accession>
<dbReference type="OrthoDB" id="9761531at2"/>
<dbReference type="PROSITE" id="PS51841">
    <property type="entry name" value="LTD"/>
    <property type="match status" value="1"/>
</dbReference>
<dbReference type="PROSITE" id="PS51257">
    <property type="entry name" value="PROKAR_LIPOPROTEIN"/>
    <property type="match status" value="1"/>
</dbReference>
<dbReference type="PANTHER" id="PTHR30619">
    <property type="entry name" value="DNA INTERNALIZATION/COMPETENCE PROTEIN COMEC/REC2"/>
    <property type="match status" value="1"/>
</dbReference>
<evidence type="ECO:0000313" key="2">
    <source>
        <dbReference type="EMBL" id="TGE35227.1"/>
    </source>
</evidence>
<dbReference type="SUPFAM" id="SSF74853">
    <property type="entry name" value="Lamin A/C globular tail domain"/>
    <property type="match status" value="1"/>
</dbReference>
<evidence type="ECO:0000259" key="1">
    <source>
        <dbReference type="PROSITE" id="PS51841"/>
    </source>
</evidence>
<evidence type="ECO:0000313" key="3">
    <source>
        <dbReference type="Proteomes" id="UP000298460"/>
    </source>
</evidence>
<dbReference type="EMBL" id="SPQQ01000017">
    <property type="protein sequence ID" value="TGE35227.1"/>
    <property type="molecule type" value="Genomic_DNA"/>
</dbReference>
<keyword evidence="3" id="KW-1185">Reference proteome</keyword>
<reference evidence="2 3" key="1">
    <citation type="submission" date="2019-03" db="EMBL/GenBank/DDBJ databases">
        <title>Draft Genome Sequence of Desulfosporosinus fructosivorans Strain 63.6F, Isolated from Marine Sediment in the Baltic Sea.</title>
        <authorList>
            <person name="Hausmann B."/>
            <person name="Vandieken V."/>
            <person name="Pjevac P."/>
            <person name="Schreck K."/>
            <person name="Herbold C.W."/>
            <person name="Loy A."/>
        </authorList>
    </citation>
    <scope>NUCLEOTIDE SEQUENCE [LARGE SCALE GENOMIC DNA]</scope>
    <source>
        <strain evidence="2 3">63.6F</strain>
    </source>
</reference>
<dbReference type="Gene3D" id="3.60.15.10">
    <property type="entry name" value="Ribonuclease Z/Hydroxyacylglutathione hydrolase-like"/>
    <property type="match status" value="1"/>
</dbReference>
<feature type="domain" description="LTD" evidence="1">
    <location>
        <begin position="301"/>
        <end position="408"/>
    </location>
</feature>
<dbReference type="Proteomes" id="UP000298460">
    <property type="component" value="Unassembled WGS sequence"/>
</dbReference>
<gene>
    <name evidence="2" type="ORF">E4K67_26205</name>
</gene>
<dbReference type="InterPro" id="IPR036866">
    <property type="entry name" value="RibonucZ/Hydroxyglut_hydro"/>
</dbReference>
<organism evidence="2 3">
    <name type="scientific">Desulfosporosinus fructosivorans</name>
    <dbReference type="NCBI Taxonomy" id="2018669"/>
    <lineage>
        <taxon>Bacteria</taxon>
        <taxon>Bacillati</taxon>
        <taxon>Bacillota</taxon>
        <taxon>Clostridia</taxon>
        <taxon>Eubacteriales</taxon>
        <taxon>Desulfitobacteriaceae</taxon>
        <taxon>Desulfosporosinus</taxon>
    </lineage>
</organism>
<protein>
    <submittedName>
        <fullName evidence="2">MBL fold metallo-hydrolase</fullName>
    </submittedName>
</protein>
<dbReference type="SMART" id="SM00849">
    <property type="entry name" value="Lactamase_B"/>
    <property type="match status" value="1"/>
</dbReference>
<dbReference type="InterPro" id="IPR001322">
    <property type="entry name" value="Lamin_tail_dom"/>
</dbReference>
<dbReference type="InterPro" id="IPR052159">
    <property type="entry name" value="Competence_DNA_uptake"/>
</dbReference>
<dbReference type="Pfam" id="PF00753">
    <property type="entry name" value="Lactamase_B"/>
    <property type="match status" value="1"/>
</dbReference>
<keyword evidence="2" id="KW-0378">Hydrolase</keyword>
<dbReference type="InterPro" id="IPR035681">
    <property type="entry name" value="ComA-like_MBL"/>
</dbReference>
<dbReference type="RefSeq" id="WP_135552184.1">
    <property type="nucleotide sequence ID" value="NZ_SPQQ01000017.1"/>
</dbReference>
<dbReference type="GO" id="GO:0016787">
    <property type="term" value="F:hydrolase activity"/>
    <property type="evidence" value="ECO:0007669"/>
    <property type="project" value="UniProtKB-KW"/>
</dbReference>
<name>A0A4Z0QZR1_9FIRM</name>
<dbReference type="PANTHER" id="PTHR30619:SF7">
    <property type="entry name" value="BETA-LACTAMASE DOMAIN PROTEIN"/>
    <property type="match status" value="1"/>
</dbReference>
<dbReference type="Gene3D" id="2.60.40.1260">
    <property type="entry name" value="Lamin Tail domain"/>
    <property type="match status" value="1"/>
</dbReference>
<comment type="caution">
    <text evidence="2">The sequence shown here is derived from an EMBL/GenBank/DDBJ whole genome shotgun (WGS) entry which is preliminary data.</text>
</comment>
<sequence>MFFHKRLFILPLIILSFFLLTGCGSIEKTTTSSTAPTQTDKGSHLQVHFLNVGQADSILVIVPNGQTILIDGGNGSDGSEVVNYLKSQGVKELTAIVATHPHEDHIGGLDTIIQSYPPKQVYMPNATSTTKTFEDFIKAVNASGAKKIRAKTGVKLDVSEISGLFLAPNSDQYEDLNNYSAVLKITFGKVSFMLTGDAEAVSEAEMLKSGQDLQATVLKVGHHGSSSSTTSAFLNAISPKYSVISVGLDNDYGHPTQVTLNRLTKAGVPVYRTDQDGTIVATSDGDTVKFTTSSSSTSPKPAQPIPTIATGSLAISTIDLSGEVVTILNSSDQAVNLTGWKLVSEVGNQTYTFPAGTTILASETLKVISGGNAQSGSGVLVWTDSNIWNNDGDPGALYNVEGQMVSRK</sequence>
<dbReference type="InterPro" id="IPR036415">
    <property type="entry name" value="Lamin_tail_dom_sf"/>
</dbReference>